<dbReference type="PANTHER" id="PTHR47870:SF4">
    <property type="entry name" value="CYTOCHROME C-TYPE BIOGENESIS PROTEIN CYCH"/>
    <property type="match status" value="1"/>
</dbReference>
<dbReference type="PROSITE" id="PS50005">
    <property type="entry name" value="TPR"/>
    <property type="match status" value="1"/>
</dbReference>
<keyword evidence="4" id="KW-0472">Membrane</keyword>
<dbReference type="InterPro" id="IPR056413">
    <property type="entry name" value="TPR_CcmH_CycH"/>
</dbReference>
<evidence type="ECO:0000256" key="1">
    <source>
        <dbReference type="ARBA" id="ARBA00022737"/>
    </source>
</evidence>
<accession>A0A848H8A3</accession>
<evidence type="ECO:0000259" key="5">
    <source>
        <dbReference type="Pfam" id="PF23914"/>
    </source>
</evidence>
<evidence type="ECO:0000313" key="7">
    <source>
        <dbReference type="Proteomes" id="UP000541185"/>
    </source>
</evidence>
<dbReference type="InterPro" id="IPR051263">
    <property type="entry name" value="C-type_cytochrome_biogenesis"/>
</dbReference>
<dbReference type="InterPro" id="IPR019734">
    <property type="entry name" value="TPR_rpt"/>
</dbReference>
<keyword evidence="4" id="KW-0812">Transmembrane</keyword>
<keyword evidence="1" id="KW-0677">Repeat</keyword>
<dbReference type="Gene3D" id="1.25.40.10">
    <property type="entry name" value="Tetratricopeptide repeat domain"/>
    <property type="match status" value="1"/>
</dbReference>
<protein>
    <recommendedName>
        <fullName evidence="5">Cytochrome c-type biogenesis protein H TPR domain-containing protein</fullName>
    </recommendedName>
</protein>
<feature type="transmembrane region" description="Helical" evidence="4">
    <location>
        <begin position="33"/>
        <end position="53"/>
    </location>
</feature>
<feature type="domain" description="Cytochrome c-type biogenesis protein H TPR" evidence="5">
    <location>
        <begin position="76"/>
        <end position="203"/>
    </location>
</feature>
<keyword evidence="4" id="KW-1133">Transmembrane helix</keyword>
<gene>
    <name evidence="6" type="ORF">HHL11_18275</name>
</gene>
<dbReference type="Proteomes" id="UP000541185">
    <property type="component" value="Unassembled WGS sequence"/>
</dbReference>
<evidence type="ECO:0000313" key="6">
    <source>
        <dbReference type="EMBL" id="NML45701.1"/>
    </source>
</evidence>
<evidence type="ECO:0000256" key="4">
    <source>
        <dbReference type="SAM" id="Phobius"/>
    </source>
</evidence>
<name>A0A848H8A3_9BURK</name>
<dbReference type="PANTHER" id="PTHR47870">
    <property type="entry name" value="CYTOCHROME C-TYPE BIOGENESIS PROTEIN CCMH"/>
    <property type="match status" value="1"/>
</dbReference>
<organism evidence="6 7">
    <name type="scientific">Ramlibacter agri</name>
    <dbReference type="NCBI Taxonomy" id="2728837"/>
    <lineage>
        <taxon>Bacteria</taxon>
        <taxon>Pseudomonadati</taxon>
        <taxon>Pseudomonadota</taxon>
        <taxon>Betaproteobacteria</taxon>
        <taxon>Burkholderiales</taxon>
        <taxon>Comamonadaceae</taxon>
        <taxon>Ramlibacter</taxon>
    </lineage>
</organism>
<evidence type="ECO:0000256" key="2">
    <source>
        <dbReference type="ARBA" id="ARBA00022803"/>
    </source>
</evidence>
<dbReference type="EMBL" id="JABBFX010000001">
    <property type="protein sequence ID" value="NML45701.1"/>
    <property type="molecule type" value="Genomic_DNA"/>
</dbReference>
<keyword evidence="7" id="KW-1185">Reference proteome</keyword>
<keyword evidence="2 3" id="KW-0802">TPR repeat</keyword>
<dbReference type="GO" id="GO:0005886">
    <property type="term" value="C:plasma membrane"/>
    <property type="evidence" value="ECO:0007669"/>
    <property type="project" value="TreeGrafter"/>
</dbReference>
<sequence length="221" mass="22881">MTAFWVIAAVLVAGVLAGLLRPLLRGAGATPPAPALAGALIAVVPSCAIMMYLHLGNPIALWSGEDLAHGHGTPSTAQVEGMVNQLAQRLRAEPDDPEGWAMLARSYSALERHGDAAAAYARAVELLPREAALRADFADELASAEGGTLQGAAREQILAALALDPAQPKALALAASAALERGDRSEAIASWERLLQVLPPDSRTAAQVQANLARARAAPAR</sequence>
<dbReference type="SUPFAM" id="SSF48452">
    <property type="entry name" value="TPR-like"/>
    <property type="match status" value="1"/>
</dbReference>
<dbReference type="AlphaFoldDB" id="A0A848H8A3"/>
<reference evidence="6 7" key="1">
    <citation type="submission" date="2020-04" db="EMBL/GenBank/DDBJ databases">
        <title>Ramlibacter sp. G-1-2-2 isolated from soil.</title>
        <authorList>
            <person name="Dahal R.H."/>
        </authorList>
    </citation>
    <scope>NUCLEOTIDE SEQUENCE [LARGE SCALE GENOMIC DNA]</scope>
    <source>
        <strain evidence="6 7">G-1-2-2</strain>
    </source>
</reference>
<proteinExistence type="predicted"/>
<feature type="repeat" description="TPR" evidence="3">
    <location>
        <begin position="97"/>
        <end position="130"/>
    </location>
</feature>
<dbReference type="Pfam" id="PF23914">
    <property type="entry name" value="TPR_CcmH_CycH"/>
    <property type="match status" value="1"/>
</dbReference>
<dbReference type="RefSeq" id="WP_169419775.1">
    <property type="nucleotide sequence ID" value="NZ_JABBFX010000001.1"/>
</dbReference>
<dbReference type="InterPro" id="IPR011990">
    <property type="entry name" value="TPR-like_helical_dom_sf"/>
</dbReference>
<evidence type="ECO:0000256" key="3">
    <source>
        <dbReference type="PROSITE-ProRule" id="PRU00339"/>
    </source>
</evidence>
<comment type="caution">
    <text evidence="6">The sequence shown here is derived from an EMBL/GenBank/DDBJ whole genome shotgun (WGS) entry which is preliminary data.</text>
</comment>
<dbReference type="SMART" id="SM00028">
    <property type="entry name" value="TPR"/>
    <property type="match status" value="2"/>
</dbReference>